<evidence type="ECO:0000313" key="2">
    <source>
        <dbReference type="Proteomes" id="UP001324270"/>
    </source>
</evidence>
<dbReference type="InterPro" id="IPR011067">
    <property type="entry name" value="Plasmid_toxin/cell-grow_inhib"/>
</dbReference>
<keyword evidence="2" id="KW-1185">Reference proteome</keyword>
<gene>
    <name evidence="1" type="ORF">VJJ49_01595</name>
</gene>
<dbReference type="RefSeq" id="WP_323978714.1">
    <property type="nucleotide sequence ID" value="NZ_JAYKBV010000002.1"/>
</dbReference>
<dbReference type="EMBL" id="JAYKBV010000002">
    <property type="protein sequence ID" value="MEB3039387.1"/>
    <property type="molecule type" value="Genomic_DNA"/>
</dbReference>
<evidence type="ECO:0000313" key="1">
    <source>
        <dbReference type="EMBL" id="MEB3039387.1"/>
    </source>
</evidence>
<comment type="caution">
    <text evidence="1">The sequence shown here is derived from an EMBL/GenBank/DDBJ whole genome shotgun (WGS) entry which is preliminary data.</text>
</comment>
<name>A0ABU5Y637_9FLAO</name>
<protein>
    <submittedName>
        <fullName evidence="1">Type II toxin-antitoxin system PemK/MazF family toxin</fullName>
    </submittedName>
</protein>
<accession>A0ABU5Y637</accession>
<organism evidence="1 2">
    <name type="scientific">Capnocytophaga gingivalis</name>
    <dbReference type="NCBI Taxonomy" id="1017"/>
    <lineage>
        <taxon>Bacteria</taxon>
        <taxon>Pseudomonadati</taxon>
        <taxon>Bacteroidota</taxon>
        <taxon>Flavobacteriia</taxon>
        <taxon>Flavobacteriales</taxon>
        <taxon>Flavobacteriaceae</taxon>
        <taxon>Capnocytophaga</taxon>
    </lineage>
</organism>
<dbReference type="Proteomes" id="UP001324270">
    <property type="component" value="Unassembled WGS sequence"/>
</dbReference>
<dbReference type="Gene3D" id="2.30.30.110">
    <property type="match status" value="1"/>
</dbReference>
<sequence length="111" mass="12986">MKYQQGDVVEVNFFLPNGEFKPHPALIISNDHLQEVEEGCIYLVLISSKNYNEEFSYPLSDEMLSFKLSKQSYVKSHILSGNTTRDIIRKMGYIKKPYFEEIKKKVIESIF</sequence>
<reference evidence="1 2" key="1">
    <citation type="submission" date="2023-12" db="EMBL/GenBank/DDBJ databases">
        <title>Genomic sequences of Capnocytophaga and Parvimonas strains.</title>
        <authorList>
            <person name="Watt R.M."/>
            <person name="Wang M."/>
            <person name="Yang T."/>
            <person name="Tong W.M."/>
        </authorList>
    </citation>
    <scope>NUCLEOTIDE SEQUENCE [LARGE SCALE GENOMIC DNA]</scope>
    <source>
        <strain evidence="1 2">CCUG 13156</strain>
    </source>
</reference>
<proteinExistence type="predicted"/>
<dbReference type="Pfam" id="PF02452">
    <property type="entry name" value="PemK_toxin"/>
    <property type="match status" value="1"/>
</dbReference>
<dbReference type="SUPFAM" id="SSF50118">
    <property type="entry name" value="Cell growth inhibitor/plasmid maintenance toxic component"/>
    <property type="match status" value="1"/>
</dbReference>
<dbReference type="InterPro" id="IPR003477">
    <property type="entry name" value="PemK-like"/>
</dbReference>